<feature type="non-terminal residue" evidence="1">
    <location>
        <position position="85"/>
    </location>
</feature>
<dbReference type="AlphaFoldDB" id="A0AAW7YVR7"/>
<organism evidence="1 2">
    <name type="scientific">Staphylococcus pasteuri_A</name>
    <dbReference type="NCBI Taxonomy" id="3062664"/>
    <lineage>
        <taxon>Bacteria</taxon>
        <taxon>Bacillati</taxon>
        <taxon>Bacillota</taxon>
        <taxon>Bacilli</taxon>
        <taxon>Bacillales</taxon>
        <taxon>Staphylococcaceae</taxon>
        <taxon>Staphylococcus</taxon>
    </lineage>
</organism>
<sequence>IIGNRNFLNTLFKDAFSNGEGLYGFIAATFDDAMIAKMALAQQGGKRLFIGTTHFDSGRQVIWNVGAIANSELPNKQALIHQILT</sequence>
<dbReference type="Proteomes" id="UP001170310">
    <property type="component" value="Unassembled WGS sequence"/>
</dbReference>
<accession>A0AAW7YVR7</accession>
<comment type="caution">
    <text evidence="1">The sequence shown here is derived from an EMBL/GenBank/DDBJ whole genome shotgun (WGS) entry which is preliminary data.</text>
</comment>
<dbReference type="EMBL" id="JAUOQO010000596">
    <property type="protein sequence ID" value="MDO6575384.1"/>
    <property type="molecule type" value="Genomic_DNA"/>
</dbReference>
<evidence type="ECO:0000313" key="2">
    <source>
        <dbReference type="Proteomes" id="UP001170310"/>
    </source>
</evidence>
<gene>
    <name evidence="1" type="ORF">Q4528_14805</name>
</gene>
<name>A0AAW7YVR7_9STAP</name>
<reference evidence="1" key="1">
    <citation type="submission" date="2023-07" db="EMBL/GenBank/DDBJ databases">
        <title>Genome content predicts the carbon catabolic preferences of heterotrophic bacteria.</title>
        <authorList>
            <person name="Gralka M."/>
        </authorList>
    </citation>
    <scope>NUCLEOTIDE SEQUENCE</scope>
    <source>
        <strain evidence="1">E2R20</strain>
    </source>
</reference>
<keyword evidence="2" id="KW-1185">Reference proteome</keyword>
<evidence type="ECO:0000313" key="1">
    <source>
        <dbReference type="EMBL" id="MDO6575384.1"/>
    </source>
</evidence>
<protein>
    <submittedName>
        <fullName evidence="1">Uncharacterized protein</fullName>
    </submittedName>
</protein>
<proteinExistence type="predicted"/>
<feature type="non-terminal residue" evidence="1">
    <location>
        <position position="1"/>
    </location>
</feature>